<name>A0ABU1S720_9MICO</name>
<evidence type="ECO:0000313" key="3">
    <source>
        <dbReference type="Proteomes" id="UP001259347"/>
    </source>
</evidence>
<protein>
    <submittedName>
        <fullName evidence="2">Nucleoside-diphosphate-sugar epimerase</fullName>
    </submittedName>
</protein>
<feature type="domain" description="NAD-dependent epimerase/dehydratase" evidence="1">
    <location>
        <begin position="5"/>
        <end position="178"/>
    </location>
</feature>
<proteinExistence type="predicted"/>
<comment type="caution">
    <text evidence="2">The sequence shown here is derived from an EMBL/GenBank/DDBJ whole genome shotgun (WGS) entry which is preliminary data.</text>
</comment>
<dbReference type="EMBL" id="JAVDUM010000001">
    <property type="protein sequence ID" value="MDR6865427.1"/>
    <property type="molecule type" value="Genomic_DNA"/>
</dbReference>
<evidence type="ECO:0000259" key="1">
    <source>
        <dbReference type="Pfam" id="PF01370"/>
    </source>
</evidence>
<evidence type="ECO:0000313" key="2">
    <source>
        <dbReference type="EMBL" id="MDR6865427.1"/>
    </source>
</evidence>
<dbReference type="InterPro" id="IPR036291">
    <property type="entry name" value="NAD(P)-bd_dom_sf"/>
</dbReference>
<dbReference type="Gene3D" id="3.40.50.720">
    <property type="entry name" value="NAD(P)-binding Rossmann-like Domain"/>
    <property type="match status" value="1"/>
</dbReference>
<organism evidence="2 3">
    <name type="scientific">Microbacterium resistens</name>
    <dbReference type="NCBI Taxonomy" id="156977"/>
    <lineage>
        <taxon>Bacteria</taxon>
        <taxon>Bacillati</taxon>
        <taxon>Actinomycetota</taxon>
        <taxon>Actinomycetes</taxon>
        <taxon>Micrococcales</taxon>
        <taxon>Microbacteriaceae</taxon>
        <taxon>Microbacterium</taxon>
    </lineage>
</organism>
<gene>
    <name evidence="2" type="ORF">J2Y69_000009</name>
</gene>
<dbReference type="Proteomes" id="UP001259347">
    <property type="component" value="Unassembled WGS sequence"/>
</dbReference>
<accession>A0ABU1S720</accession>
<keyword evidence="3" id="KW-1185">Reference proteome</keyword>
<dbReference type="InterPro" id="IPR001509">
    <property type="entry name" value="Epimerase_deHydtase"/>
</dbReference>
<dbReference type="SUPFAM" id="SSF51735">
    <property type="entry name" value="NAD(P)-binding Rossmann-fold domains"/>
    <property type="match status" value="1"/>
</dbReference>
<reference evidence="2 3" key="1">
    <citation type="submission" date="2023-07" db="EMBL/GenBank/DDBJ databases">
        <title>Sorghum-associated microbial communities from plants grown in Nebraska, USA.</title>
        <authorList>
            <person name="Schachtman D."/>
        </authorList>
    </citation>
    <scope>NUCLEOTIDE SEQUENCE [LARGE SCALE GENOMIC DNA]</scope>
    <source>
        <strain evidence="2 3">2980</strain>
    </source>
</reference>
<dbReference type="RefSeq" id="WP_310016418.1">
    <property type="nucleotide sequence ID" value="NZ_JAVDUM010000001.1"/>
</dbReference>
<sequence length="329" mass="34878">MTNTLILGGTGWLSGEIARRWRDGGADVTCLARGGRPAPEGTALVVGDRDAEDPYGILASTDWDEVVDISSRADHVRRAVAALGARAGRWTFVSSLSVYSDDVATGQDETAPLHRPAGTGDVYDYGAEKVAAEEAVRTLGDRARIVRPGLVVGTGDPSDRFGYWAAAFDRAGDDPVLVPAAHGRSAQVIDLGDLAEFIVGGEGTGTVNAIGDARPLAEVLERIRALSSHRGAIVEVPDEELLALGVAHWMGERSLPLWLPADMPGFMTRSNVAYRAAGGRLRPLDETIGDVLADERLRGLDRPRRAGLDRGAERDVLSALRCAGDAPAR</sequence>
<dbReference type="Pfam" id="PF01370">
    <property type="entry name" value="Epimerase"/>
    <property type="match status" value="1"/>
</dbReference>